<protein>
    <submittedName>
        <fullName evidence="5">AMP-binding enzyme</fullName>
    </submittedName>
</protein>
<dbReference type="OrthoDB" id="9803968at2"/>
<dbReference type="Pfam" id="PF13193">
    <property type="entry name" value="AMP-binding_C"/>
    <property type="match status" value="1"/>
</dbReference>
<evidence type="ECO:0000313" key="5">
    <source>
        <dbReference type="EMBL" id="AVO46392.1"/>
    </source>
</evidence>
<keyword evidence="6" id="KW-1185">Reference proteome</keyword>
<evidence type="ECO:0000256" key="2">
    <source>
        <dbReference type="ARBA" id="ARBA00022598"/>
    </source>
</evidence>
<dbReference type="InterPro" id="IPR025110">
    <property type="entry name" value="AMP-bd_C"/>
</dbReference>
<sequence>MNIAMVLANAARAFADRPALCRGRETVHSYGAFLARSASLGTALRRRGLKSGARIGVFLSNRTEYFEILFGAWFAGLTVAPINAKLHAKELAYILDNCAASVLFTDIEGGLSQPGDVVDVDGDAYATMVSTPPDTLQPATAVPDDIAWLFYTSGTTGYPKGAMLTHRNLYAMTLSFLADIGPVEETDASLYPAPLSHGAGLLSLAHIVRGAANVVPESGGFSPDEIVDLINHYPGSSFFAAPTMVNRLVTSPAMEDTKVENLDHIFYGGAPMYLEDLKRALGLLGPRLWQAYGQGEAPCTISYLPPHMHLDTGDGRLDARLSSVGIPRTGVAVRVVDAEGRDLAPGEAGEVIVAGDVVMAGYWNNASATASALRDGWLWTGDVGTFDAHGFLSLKDRSKDVIISGGSNIYPREVEEVLLRHPAITEVSVIGRRHADWGEEVVAFVSATDPVTAEELDAFCIDNMARFKRPKIYRFLPSLPKSNYGKILKTELRALLASETAA</sequence>
<dbReference type="PANTHER" id="PTHR43201">
    <property type="entry name" value="ACYL-COA SYNTHETASE"/>
    <property type="match status" value="1"/>
</dbReference>
<dbReference type="KEGG" id="phr:C6569_15775"/>
<evidence type="ECO:0000256" key="1">
    <source>
        <dbReference type="ARBA" id="ARBA00006432"/>
    </source>
</evidence>
<dbReference type="InterPro" id="IPR042099">
    <property type="entry name" value="ANL_N_sf"/>
</dbReference>
<proteinExistence type="inferred from homology"/>
<dbReference type="InterPro" id="IPR020845">
    <property type="entry name" value="AMP-binding_CS"/>
</dbReference>
<name>A0A2S0NE09_9HYPH</name>
<dbReference type="InterPro" id="IPR000873">
    <property type="entry name" value="AMP-dep_synth/lig_dom"/>
</dbReference>
<feature type="domain" description="AMP-dependent synthetase/ligase" evidence="3">
    <location>
        <begin position="8"/>
        <end position="363"/>
    </location>
</feature>
<dbReference type="Gene3D" id="3.40.50.12780">
    <property type="entry name" value="N-terminal domain of ligase-like"/>
    <property type="match status" value="1"/>
</dbReference>
<evidence type="ECO:0000259" key="3">
    <source>
        <dbReference type="Pfam" id="PF00501"/>
    </source>
</evidence>
<feature type="domain" description="AMP-binding enzyme C-terminal" evidence="4">
    <location>
        <begin position="413"/>
        <end position="486"/>
    </location>
</feature>
<dbReference type="InterPro" id="IPR045851">
    <property type="entry name" value="AMP-bd_C_sf"/>
</dbReference>
<dbReference type="GO" id="GO:0006631">
    <property type="term" value="P:fatty acid metabolic process"/>
    <property type="evidence" value="ECO:0007669"/>
    <property type="project" value="TreeGrafter"/>
</dbReference>
<evidence type="ECO:0000259" key="4">
    <source>
        <dbReference type="Pfam" id="PF13193"/>
    </source>
</evidence>
<dbReference type="Proteomes" id="UP000237889">
    <property type="component" value="Chromosome"/>
</dbReference>
<dbReference type="SUPFAM" id="SSF56801">
    <property type="entry name" value="Acetyl-CoA synthetase-like"/>
    <property type="match status" value="1"/>
</dbReference>
<organism evidence="5 6">
    <name type="scientific">Phreatobacter cathodiphilus</name>
    <dbReference type="NCBI Taxonomy" id="1868589"/>
    <lineage>
        <taxon>Bacteria</taxon>
        <taxon>Pseudomonadati</taxon>
        <taxon>Pseudomonadota</taxon>
        <taxon>Alphaproteobacteria</taxon>
        <taxon>Hyphomicrobiales</taxon>
        <taxon>Phreatobacteraceae</taxon>
        <taxon>Phreatobacter</taxon>
    </lineage>
</organism>
<reference evidence="5 6" key="1">
    <citation type="submission" date="2018-03" db="EMBL/GenBank/DDBJ databases">
        <title>Genome sequencing of Phreatobacter sp.</title>
        <authorList>
            <person name="Kim S.-J."/>
            <person name="Heo J."/>
            <person name="Kwon S.-W."/>
        </authorList>
    </citation>
    <scope>NUCLEOTIDE SEQUENCE [LARGE SCALE GENOMIC DNA]</scope>
    <source>
        <strain evidence="5 6">S-12</strain>
    </source>
</reference>
<dbReference type="Pfam" id="PF00501">
    <property type="entry name" value="AMP-binding"/>
    <property type="match status" value="1"/>
</dbReference>
<dbReference type="Gene3D" id="3.30.300.30">
    <property type="match status" value="1"/>
</dbReference>
<dbReference type="PANTHER" id="PTHR43201:SF5">
    <property type="entry name" value="MEDIUM-CHAIN ACYL-COA LIGASE ACSF2, MITOCHONDRIAL"/>
    <property type="match status" value="1"/>
</dbReference>
<dbReference type="AlphaFoldDB" id="A0A2S0NE09"/>
<comment type="similarity">
    <text evidence="1">Belongs to the ATP-dependent AMP-binding enzyme family.</text>
</comment>
<accession>A0A2S0NE09</accession>
<keyword evidence="2" id="KW-0436">Ligase</keyword>
<dbReference type="RefSeq" id="WP_106749732.1">
    <property type="nucleotide sequence ID" value="NZ_CP027668.1"/>
</dbReference>
<dbReference type="EMBL" id="CP027668">
    <property type="protein sequence ID" value="AVO46392.1"/>
    <property type="molecule type" value="Genomic_DNA"/>
</dbReference>
<dbReference type="PROSITE" id="PS00455">
    <property type="entry name" value="AMP_BINDING"/>
    <property type="match status" value="1"/>
</dbReference>
<dbReference type="GO" id="GO:0031956">
    <property type="term" value="F:medium-chain fatty acid-CoA ligase activity"/>
    <property type="evidence" value="ECO:0007669"/>
    <property type="project" value="TreeGrafter"/>
</dbReference>
<evidence type="ECO:0000313" key="6">
    <source>
        <dbReference type="Proteomes" id="UP000237889"/>
    </source>
</evidence>
<gene>
    <name evidence="5" type="ORF">C6569_15775</name>
</gene>